<accession>A0A225B021</accession>
<protein>
    <recommendedName>
        <fullName evidence="3">SMP-30/Gluconolactonase/LRE-like region domain-containing protein</fullName>
    </recommendedName>
</protein>
<dbReference type="OrthoDB" id="5307922at2759"/>
<evidence type="ECO:0000313" key="2">
    <source>
        <dbReference type="Proteomes" id="UP000214365"/>
    </source>
</evidence>
<evidence type="ECO:0008006" key="3">
    <source>
        <dbReference type="Google" id="ProtNLM"/>
    </source>
</evidence>
<dbReference type="Gene3D" id="2.120.10.30">
    <property type="entry name" value="TolB, C-terminal domain"/>
    <property type="match status" value="1"/>
</dbReference>
<name>A0A225B021_TALAT</name>
<dbReference type="GeneID" id="31000134"/>
<comment type="caution">
    <text evidence="1">The sequence shown here is derived from an EMBL/GenBank/DDBJ whole genome shotgun (WGS) entry which is preliminary data.</text>
</comment>
<dbReference type="RefSeq" id="XP_020124175.1">
    <property type="nucleotide sequence ID" value="XM_020260178.1"/>
</dbReference>
<organism evidence="1 2">
    <name type="scientific">Talaromyces atroroseus</name>
    <dbReference type="NCBI Taxonomy" id="1441469"/>
    <lineage>
        <taxon>Eukaryota</taxon>
        <taxon>Fungi</taxon>
        <taxon>Dikarya</taxon>
        <taxon>Ascomycota</taxon>
        <taxon>Pezizomycotina</taxon>
        <taxon>Eurotiomycetes</taxon>
        <taxon>Eurotiomycetidae</taxon>
        <taxon>Eurotiales</taxon>
        <taxon>Trichocomaceae</taxon>
        <taxon>Talaromyces</taxon>
        <taxon>Talaromyces sect. Trachyspermi</taxon>
    </lineage>
</organism>
<dbReference type="EMBL" id="LFMY01000001">
    <property type="protein sequence ID" value="OKL64054.1"/>
    <property type="molecule type" value="Genomic_DNA"/>
</dbReference>
<sequence length="428" mass="47689">MGLSPAQAFTIIAVISILLAFLHKLLSPWVELPRLPEQWFSFRSGLAWTLFKDRVQFSEDMALDHERGLAIISSDPGRVFWSSLWGRAINSHQRGCLMLYDYAGTGSLRELELTNFPVVSDFHPLGLGLYRENGNDHTRLFVVNHQGQDRSSVEIMDIDYEEARAEYVGTIIDDGHTIRSPNSVSPVSYTSFYITNDQCLLRRRHPVLSFTERVLGLPLGWVTFVDFGTEAQPICSIVAGGIPFANGILVTPTGRELLVASSSTDIVRVYERDPENNTLSGSYSSVYLTFHPEHISFDKSLDVKDHTVFDRNGKFLRGVIAAGSPDAGRLFCMAKGPHGCVAPSVVAEIRRGHGLDLSPFPGSLFNLYSKYFARTLYADDGTNYPSSTSGNMDSKRGRLVISGLYADGLLDITWDPKENSHWHTKYLV</sequence>
<dbReference type="PANTHER" id="PTHR11799:SF30">
    <property type="entry name" value="SERUM PARAOXONASE_ARYLESTERASE 2"/>
    <property type="match status" value="1"/>
</dbReference>
<gene>
    <name evidence="1" type="ORF">UA08_00379</name>
</gene>
<dbReference type="PANTHER" id="PTHR11799">
    <property type="entry name" value="PARAOXONASE"/>
    <property type="match status" value="1"/>
</dbReference>
<dbReference type="InterPro" id="IPR011042">
    <property type="entry name" value="6-blade_b-propeller_TolB-like"/>
</dbReference>
<dbReference type="SUPFAM" id="SSF63829">
    <property type="entry name" value="Calcium-dependent phosphotriesterase"/>
    <property type="match status" value="1"/>
</dbReference>
<evidence type="ECO:0000313" key="1">
    <source>
        <dbReference type="EMBL" id="OKL64054.1"/>
    </source>
</evidence>
<dbReference type="Proteomes" id="UP000214365">
    <property type="component" value="Unassembled WGS sequence"/>
</dbReference>
<keyword evidence="2" id="KW-1185">Reference proteome</keyword>
<dbReference type="InterPro" id="IPR051288">
    <property type="entry name" value="Serum_paraoxonase/arylesterase"/>
</dbReference>
<dbReference type="AlphaFoldDB" id="A0A225B021"/>
<proteinExistence type="predicted"/>
<reference evidence="1" key="1">
    <citation type="submission" date="2015-06" db="EMBL/GenBank/DDBJ databases">
        <title>Talaromyces atroroseus IBT 11181 draft genome.</title>
        <authorList>
            <person name="Rasmussen K.B."/>
            <person name="Rasmussen S."/>
            <person name="Petersen B."/>
            <person name="Sicheritz-Ponten T."/>
            <person name="Mortensen U.H."/>
            <person name="Thrane U."/>
        </authorList>
    </citation>
    <scope>NUCLEOTIDE SEQUENCE [LARGE SCALE GENOMIC DNA]</scope>
    <source>
        <strain evidence="1">IBT 11181</strain>
    </source>
</reference>